<evidence type="ECO:0000313" key="2">
    <source>
        <dbReference type="EMBL" id="EAS51530.1"/>
    </source>
</evidence>
<name>Q1YM51_AURMS</name>
<evidence type="ECO:0000313" key="3">
    <source>
        <dbReference type="Proteomes" id="UP000000321"/>
    </source>
</evidence>
<dbReference type="InterPro" id="IPR009725">
    <property type="entry name" value="3_dmu_93_MTrfase"/>
</dbReference>
<dbReference type="EMBL" id="AAPJ01000001">
    <property type="protein sequence ID" value="EAS51530.1"/>
    <property type="molecule type" value="Genomic_DNA"/>
</dbReference>
<dbReference type="RefSeq" id="WP_009210168.1">
    <property type="nucleotide sequence ID" value="NZ_BBWP01000001.1"/>
</dbReference>
<dbReference type="InterPro" id="IPR028973">
    <property type="entry name" value="PhnB-like"/>
</dbReference>
<dbReference type="GO" id="GO:0008168">
    <property type="term" value="F:methyltransferase activity"/>
    <property type="evidence" value="ECO:0007669"/>
    <property type="project" value="UniProtKB-KW"/>
</dbReference>
<keyword evidence="3" id="KW-1185">Reference proteome</keyword>
<protein>
    <submittedName>
        <fullName evidence="2">Putative 3-demethylubiquinone-9 3-methyltransferase</fullName>
    </submittedName>
</protein>
<feature type="domain" description="PhnB-like" evidence="1">
    <location>
        <begin position="3"/>
        <end position="120"/>
    </location>
</feature>
<reference evidence="2 3" key="1">
    <citation type="journal article" date="2008" name="Appl. Environ. Microbiol.">
        <title>Genomic insights into Mn(II) oxidation by the marine alphaproteobacterium Aurantimonas sp. strain SI85-9A1.</title>
        <authorList>
            <person name="Dick G.J."/>
            <person name="Podell S."/>
            <person name="Johnson H.A."/>
            <person name="Rivera-Espinoza Y."/>
            <person name="Bernier-Latmani R."/>
            <person name="McCarthy J.K."/>
            <person name="Torpey J.W."/>
            <person name="Clement B.G."/>
            <person name="Gaasterland T."/>
            <person name="Tebo B.M."/>
        </authorList>
    </citation>
    <scope>NUCLEOTIDE SEQUENCE [LARGE SCALE GENOMIC DNA]</scope>
    <source>
        <strain evidence="2 3">SI85-9A1</strain>
    </source>
</reference>
<dbReference type="InterPro" id="IPR029068">
    <property type="entry name" value="Glyas_Bleomycin-R_OHBP_Dase"/>
</dbReference>
<evidence type="ECO:0000259" key="1">
    <source>
        <dbReference type="Pfam" id="PF06983"/>
    </source>
</evidence>
<dbReference type="AlphaFoldDB" id="Q1YM51"/>
<dbReference type="PANTHER" id="PTHR33990">
    <property type="entry name" value="PROTEIN YJDN-RELATED"/>
    <property type="match status" value="1"/>
</dbReference>
<organism evidence="2 3">
    <name type="scientific">Aurantimonas manganoxydans (strain ATCC BAA-1229 / DSM 21871 / SI85-9A1)</name>
    <dbReference type="NCBI Taxonomy" id="287752"/>
    <lineage>
        <taxon>Bacteria</taxon>
        <taxon>Pseudomonadati</taxon>
        <taxon>Pseudomonadota</taxon>
        <taxon>Alphaproteobacteria</taxon>
        <taxon>Hyphomicrobiales</taxon>
        <taxon>Aurantimonadaceae</taxon>
        <taxon>Aurantimonas</taxon>
    </lineage>
</organism>
<dbReference type="PANTHER" id="PTHR33990:SF2">
    <property type="entry name" value="PHNB-LIKE DOMAIN-CONTAINING PROTEIN"/>
    <property type="match status" value="1"/>
</dbReference>
<dbReference type="Pfam" id="PF06983">
    <property type="entry name" value="3-dmu-9_3-mt"/>
    <property type="match status" value="1"/>
</dbReference>
<dbReference type="BioCyc" id="AURANTIMONAS:SI859A1_02346-MONOMER"/>
<dbReference type="HOGENOM" id="CLU_046006_22_1_5"/>
<keyword evidence="2" id="KW-0830">Ubiquinone</keyword>
<dbReference type="Proteomes" id="UP000000321">
    <property type="component" value="Unassembled WGS sequence"/>
</dbReference>
<accession>Q1YM51</accession>
<proteinExistence type="predicted"/>
<comment type="caution">
    <text evidence="2">The sequence shown here is derived from an EMBL/GenBank/DDBJ whole genome shotgun (WGS) entry which is preliminary data.</text>
</comment>
<gene>
    <name evidence="2" type="ORF">SI859A1_02346</name>
</gene>
<dbReference type="SUPFAM" id="SSF54593">
    <property type="entry name" value="Glyoxalase/Bleomycin resistance protein/Dihydroxybiphenyl dioxygenase"/>
    <property type="match status" value="1"/>
</dbReference>
<keyword evidence="2" id="KW-0489">Methyltransferase</keyword>
<dbReference type="CDD" id="cd06588">
    <property type="entry name" value="PhnB_like"/>
    <property type="match status" value="1"/>
</dbReference>
<dbReference type="Gene3D" id="3.10.180.10">
    <property type="entry name" value="2,3-Dihydroxybiphenyl 1,2-Dioxygenase, domain 1"/>
    <property type="match status" value="1"/>
</dbReference>
<dbReference type="PIRSF" id="PIRSF021700">
    <property type="entry name" value="3_dmu_93_MTrfase"/>
    <property type="match status" value="1"/>
</dbReference>
<keyword evidence="2" id="KW-0808">Transferase</keyword>
<dbReference type="GO" id="GO:0032259">
    <property type="term" value="P:methylation"/>
    <property type="evidence" value="ECO:0007669"/>
    <property type="project" value="UniProtKB-KW"/>
</dbReference>
<sequence length="162" mass="17708">MSKISPCLWFDTEAEAAARFYVETFRACGQTASLGDTLLYGEAFPDREGSVLTIGFTLAGQDFIALNGGTSFKITPAVSLFVSCADQTEIDAFWERFLDGGTVQQCGWITDRFGLSWQIVPAALKRMTHDPDKARAARVMQAMMGMVKLDLASLEAAYRGEA</sequence>
<dbReference type="OrthoDB" id="9806473at2"/>